<comment type="caution">
    <text evidence="10">The sequence shown here is derived from an EMBL/GenBank/DDBJ whole genome shotgun (WGS) entry which is preliminary data.</text>
</comment>
<dbReference type="Pfam" id="PF00026">
    <property type="entry name" value="Asp"/>
    <property type="match status" value="1"/>
</dbReference>
<dbReference type="EMBL" id="DAKRPA010000161">
    <property type="protein sequence ID" value="DAZ96627.1"/>
    <property type="molecule type" value="Genomic_DNA"/>
</dbReference>
<sequence length="490" mass="52200">MPSEMKRALQASPNGGKIALERQYYGSTLQRRRNLKNTNINDLPMTNFDGVIYMANITIQNASVLVQVDTGSSDLWVSCYYVGGVDCKTTCPTKSAMIHYGSGSVCVQPVLEPIRFGEVTVSKYVVGIAQGRNVFPMDASSLLLGNAQGLLGLAYGSIATIPTPGGQLIDYMKSFSIFLTQDNNAAGSFLMVNGVDEELIARKKMTAHRIPLKIRAHWTIGMTQFGVGEETPVFPCTTGSDNSCDALIDTGTSLIVMPNSVFEKFATTYLNPQGCQYGSTTGEEVDSVYVCPTSAKLPRLAFTFGDTTFYLNSKDYILEVTPTEMIVELQPAGKGQMSDVWVLGDTFLKVYYSSYVVNDSVVLYCPGGECSGNSTVAPTNSPGSNTGSSTAGPTIIGPTGNGGSSPLGGGGNNGAGGSANNSTPTKSNTRAVTALTIVVGVLGSILVVGLVIVMMRWRRRRQARREAEEVSAYGHLQTPNSVQTAQFTRA</sequence>
<keyword evidence="2 6" id="KW-0645">Protease</keyword>
<accession>A0AAV2YTR7</accession>
<evidence type="ECO:0000313" key="11">
    <source>
        <dbReference type="Proteomes" id="UP001146120"/>
    </source>
</evidence>
<keyword evidence="5" id="KW-1015">Disulfide bond</keyword>
<dbReference type="PROSITE" id="PS51767">
    <property type="entry name" value="PEPTIDASE_A1"/>
    <property type="match status" value="1"/>
</dbReference>
<evidence type="ECO:0000256" key="6">
    <source>
        <dbReference type="RuleBase" id="RU000454"/>
    </source>
</evidence>
<keyword evidence="8" id="KW-0812">Transmembrane</keyword>
<dbReference type="PRINTS" id="PR00792">
    <property type="entry name" value="PEPSIN"/>
</dbReference>
<evidence type="ECO:0000256" key="8">
    <source>
        <dbReference type="SAM" id="Phobius"/>
    </source>
</evidence>
<dbReference type="GO" id="GO:0004190">
    <property type="term" value="F:aspartic-type endopeptidase activity"/>
    <property type="evidence" value="ECO:0007669"/>
    <property type="project" value="UniProtKB-KW"/>
</dbReference>
<dbReference type="Proteomes" id="UP001146120">
    <property type="component" value="Unassembled WGS sequence"/>
</dbReference>
<dbReference type="InterPro" id="IPR001969">
    <property type="entry name" value="Aspartic_peptidase_AS"/>
</dbReference>
<evidence type="ECO:0000256" key="2">
    <source>
        <dbReference type="ARBA" id="ARBA00022670"/>
    </source>
</evidence>
<comment type="similarity">
    <text evidence="1 6">Belongs to the peptidase A1 family.</text>
</comment>
<evidence type="ECO:0000256" key="5">
    <source>
        <dbReference type="PIRSR" id="PIRSR601461-2"/>
    </source>
</evidence>
<evidence type="ECO:0000256" key="7">
    <source>
        <dbReference type="SAM" id="MobiDB-lite"/>
    </source>
</evidence>
<evidence type="ECO:0000256" key="1">
    <source>
        <dbReference type="ARBA" id="ARBA00007447"/>
    </source>
</evidence>
<evidence type="ECO:0000256" key="3">
    <source>
        <dbReference type="ARBA" id="ARBA00022750"/>
    </source>
</evidence>
<keyword evidence="8" id="KW-1133">Transmembrane helix</keyword>
<reference evidence="10" key="2">
    <citation type="journal article" date="2023" name="Microbiol Resour">
        <title>Decontamination and Annotation of the Draft Genome Sequence of the Oomycete Lagenidium giganteum ARSEF 373.</title>
        <authorList>
            <person name="Morgan W.R."/>
            <person name="Tartar A."/>
        </authorList>
    </citation>
    <scope>NUCLEOTIDE SEQUENCE</scope>
    <source>
        <strain evidence="10">ARSEF 373</strain>
    </source>
</reference>
<feature type="compositionally biased region" description="Low complexity" evidence="7">
    <location>
        <begin position="378"/>
        <end position="398"/>
    </location>
</feature>
<feature type="region of interest" description="Disordered" evidence="7">
    <location>
        <begin position="376"/>
        <end position="427"/>
    </location>
</feature>
<feature type="compositionally biased region" description="Gly residues" evidence="7">
    <location>
        <begin position="399"/>
        <end position="417"/>
    </location>
</feature>
<evidence type="ECO:0000313" key="10">
    <source>
        <dbReference type="EMBL" id="DAZ96627.1"/>
    </source>
</evidence>
<keyword evidence="11" id="KW-1185">Reference proteome</keyword>
<evidence type="ECO:0000259" key="9">
    <source>
        <dbReference type="PROSITE" id="PS51767"/>
    </source>
</evidence>
<proteinExistence type="inferred from homology"/>
<dbReference type="CDD" id="cd05471">
    <property type="entry name" value="pepsin_like"/>
    <property type="match status" value="1"/>
</dbReference>
<evidence type="ECO:0000256" key="4">
    <source>
        <dbReference type="PIRSR" id="PIRSR601461-1"/>
    </source>
</evidence>
<keyword evidence="3 6" id="KW-0064">Aspartyl protease</keyword>
<feature type="transmembrane region" description="Helical" evidence="8">
    <location>
        <begin position="431"/>
        <end position="455"/>
    </location>
</feature>
<dbReference type="GO" id="GO:0006508">
    <property type="term" value="P:proteolysis"/>
    <property type="evidence" value="ECO:0007669"/>
    <property type="project" value="UniProtKB-KW"/>
</dbReference>
<protein>
    <recommendedName>
        <fullName evidence="9">Peptidase A1 domain-containing protein</fullName>
    </recommendedName>
</protein>
<dbReference type="InterPro" id="IPR021109">
    <property type="entry name" value="Peptidase_aspartic_dom_sf"/>
</dbReference>
<dbReference type="InterPro" id="IPR001461">
    <property type="entry name" value="Aspartic_peptidase_A1"/>
</dbReference>
<feature type="disulfide bond" evidence="5">
    <location>
        <begin position="236"/>
        <end position="244"/>
    </location>
</feature>
<keyword evidence="6" id="KW-0378">Hydrolase</keyword>
<reference evidence="10" key="1">
    <citation type="submission" date="2022-11" db="EMBL/GenBank/DDBJ databases">
        <authorList>
            <person name="Morgan W.R."/>
            <person name="Tartar A."/>
        </authorList>
    </citation>
    <scope>NUCLEOTIDE SEQUENCE</scope>
    <source>
        <strain evidence="10">ARSEF 373</strain>
    </source>
</reference>
<dbReference type="PANTHER" id="PTHR47966:SF51">
    <property type="entry name" value="BETA-SITE APP-CLEAVING ENZYME, ISOFORM A-RELATED"/>
    <property type="match status" value="1"/>
</dbReference>
<dbReference type="PANTHER" id="PTHR47966">
    <property type="entry name" value="BETA-SITE APP-CLEAVING ENZYME, ISOFORM A-RELATED"/>
    <property type="match status" value="1"/>
</dbReference>
<dbReference type="SUPFAM" id="SSF50630">
    <property type="entry name" value="Acid proteases"/>
    <property type="match status" value="1"/>
</dbReference>
<dbReference type="InterPro" id="IPR033121">
    <property type="entry name" value="PEPTIDASE_A1"/>
</dbReference>
<keyword evidence="8" id="KW-0472">Membrane</keyword>
<dbReference type="PROSITE" id="PS00141">
    <property type="entry name" value="ASP_PROTEASE"/>
    <property type="match status" value="1"/>
</dbReference>
<gene>
    <name evidence="10" type="ORF">N0F65_005806</name>
</gene>
<feature type="active site" evidence="4">
    <location>
        <position position="69"/>
    </location>
</feature>
<dbReference type="InterPro" id="IPR034164">
    <property type="entry name" value="Pepsin-like_dom"/>
</dbReference>
<name>A0AAV2YTR7_9STRA</name>
<feature type="domain" description="Peptidase A1" evidence="9">
    <location>
        <begin position="53"/>
        <end position="365"/>
    </location>
</feature>
<dbReference type="Gene3D" id="2.40.70.10">
    <property type="entry name" value="Acid Proteases"/>
    <property type="match status" value="2"/>
</dbReference>
<feature type="active site" evidence="4">
    <location>
        <position position="249"/>
    </location>
</feature>
<organism evidence="10 11">
    <name type="scientific">Lagenidium giganteum</name>
    <dbReference type="NCBI Taxonomy" id="4803"/>
    <lineage>
        <taxon>Eukaryota</taxon>
        <taxon>Sar</taxon>
        <taxon>Stramenopiles</taxon>
        <taxon>Oomycota</taxon>
        <taxon>Peronosporomycetes</taxon>
        <taxon>Pythiales</taxon>
        <taxon>Pythiaceae</taxon>
    </lineage>
</organism>
<dbReference type="AlphaFoldDB" id="A0AAV2YTR7"/>